<dbReference type="GO" id="GO:0005737">
    <property type="term" value="C:cytoplasm"/>
    <property type="evidence" value="ECO:0007669"/>
    <property type="project" value="TreeGrafter"/>
</dbReference>
<accession>A0A292PT33</accession>
<evidence type="ECO:0000256" key="1">
    <source>
        <dbReference type="SAM" id="MobiDB-lite"/>
    </source>
</evidence>
<dbReference type="SUPFAM" id="SSF50978">
    <property type="entry name" value="WD40 repeat-like"/>
    <property type="match status" value="1"/>
</dbReference>
<evidence type="ECO:0000313" key="2">
    <source>
        <dbReference type="EMBL" id="CUS09633.1"/>
    </source>
</evidence>
<feature type="compositionally biased region" description="Polar residues" evidence="1">
    <location>
        <begin position="1036"/>
        <end position="1052"/>
    </location>
</feature>
<dbReference type="InterPro" id="IPR045142">
    <property type="entry name" value="BCAS3-like"/>
</dbReference>
<feature type="region of interest" description="Disordered" evidence="1">
    <location>
        <begin position="1027"/>
        <end position="1129"/>
    </location>
</feature>
<feature type="compositionally biased region" description="Low complexity" evidence="1">
    <location>
        <begin position="11"/>
        <end position="24"/>
    </location>
</feature>
<feature type="region of interest" description="Disordered" evidence="1">
    <location>
        <begin position="840"/>
        <end position="893"/>
    </location>
</feature>
<feature type="compositionally biased region" description="Polar residues" evidence="1">
    <location>
        <begin position="324"/>
        <end position="352"/>
    </location>
</feature>
<dbReference type="AlphaFoldDB" id="A0A292PT33"/>
<feature type="compositionally biased region" description="Low complexity" evidence="1">
    <location>
        <begin position="604"/>
        <end position="627"/>
    </location>
</feature>
<reference evidence="2" key="1">
    <citation type="submission" date="2015-10" db="EMBL/GenBank/DDBJ databases">
        <authorList>
            <person name="Regsiter A."/>
            <person name="william w."/>
        </authorList>
    </citation>
    <scope>NUCLEOTIDE SEQUENCE</scope>
    <source>
        <strain evidence="2">Montdore</strain>
    </source>
</reference>
<feature type="compositionally biased region" description="Polar residues" evidence="1">
    <location>
        <begin position="64"/>
        <end position="82"/>
    </location>
</feature>
<feature type="region of interest" description="Disordered" evidence="1">
    <location>
        <begin position="306"/>
        <end position="352"/>
    </location>
</feature>
<protein>
    <submittedName>
        <fullName evidence="2">Uncharacterized protein</fullName>
    </submittedName>
</protein>
<proteinExistence type="predicted"/>
<name>A0A292PT33_9PEZI</name>
<sequence>MPAYTEHFKNPRQQQQNRTSSTSPLASNPVPIAVQASAISSTLGGGSAFSSSRARIYPREYGVSRNSAPKSPHPSNTTSPLLSALQTPGEILSRSIPFPAILSSSTPSTGPPNSLGSASGGVGLGVGGASPPPSAPASYSSGGNFGAARQVRGYPGFEEQYSYYNNGGYYNPTQRFAQGSPSPLNAQFGAAATVNTRLHPGEGNFACTFDTLDEPAFGGVNGGFMGLAVSGGNGNGGGENVVCLGWEGGVDIWKVGRGVVEQVGRLEGLSGGVKGAKILPTPPRDDPLAAHRPLVCLTLHSPATPQAALEGERPPPIIQEDETPYSTSPFSRPSTSASNRSAHSPAQPTEWQTTVEVWSLSSRTRIARLFTSPLVPATDFSFGIGSPPPPWGGLRVEVVGTKIVIGVGISGELYVYGLGSGNGFQGDNAGWKCLGKLWTAIQGHSGGSFSSETGIPGLGSDGKVTGVGGHIGTPVFSLSNGWLAYCPAPASSAHHMGGEVGVPFSSPTVKSQSPPAQPTITAAVSVEDEAFLNRMAREVTQEVIRGAKRATEASIKAFQNYWSGPQNNSPPPPAPPLPVSMMNSGIYGIPGMGAGSVHGGAQPSGLGQQLRQMQQMGGMPQQSQFPQNTPPQQSASEPRLVSIIDLSKVSQSLDGGASLNGLQVSMAPMATFLPPAGVSYLSFAPGGLALLTASSKGDLLFVWDLMRVVHHPPGNPLHGGQKSGPGAQDGTKLSGNSNGPDGGAFGKHVRQIARFSRITPTTVLDVGWSSPKGEKLTVVTERGTVHFYDLPSGAYQWPPPKRPPPSPNAITAGAQVGAAGAAVTGAVNLFSSSTQPLLSAARKRRSRSSSIGSPSGGIFLNGNSNRRPGQSGSGSGSPNDHIGGNKVSLPQGLGSIRPGSVKFLVGRERGYVALTGAGVLRIYEVRPGGGGSKKKNAGGIMSNFLEYELPMLPDGPSQKNTLSVDGEEKQVGGFWIGRHHHHHHHPVHSIEQQKFEQNPLSFAEIETNAVFQPFHTDRHVSLSVHTDAAGSHGPLQHTTKATSWLAGSSRQAKSCRRKDGDPSVASTSPASLLSSPAPEPALGRDNEKTECQSPLATLAPQEISAPEPVPEPASDTPLAAAPMTSPTPENGDRWVFGLLIPADKLNIGSARGEVEFTGDEGGLAEAMESGLELDRSGVSTTKKGRKGGRARLGPGGEGFFENDCEVLEYTGTM</sequence>
<feature type="region of interest" description="Disordered" evidence="1">
    <location>
        <begin position="63"/>
        <end position="82"/>
    </location>
</feature>
<feature type="region of interest" description="Disordered" evidence="1">
    <location>
        <begin position="597"/>
        <end position="638"/>
    </location>
</feature>
<feature type="compositionally biased region" description="Low complexity" evidence="1">
    <location>
        <begin position="102"/>
        <end position="117"/>
    </location>
</feature>
<feature type="compositionally biased region" description="Low complexity" evidence="1">
    <location>
        <begin position="1062"/>
        <end position="1076"/>
    </location>
</feature>
<feature type="region of interest" description="Disordered" evidence="1">
    <location>
        <begin position="1"/>
        <end position="29"/>
    </location>
</feature>
<organism evidence="2 3">
    <name type="scientific">Tuber aestivum</name>
    <name type="common">summer truffle</name>
    <dbReference type="NCBI Taxonomy" id="59557"/>
    <lineage>
        <taxon>Eukaryota</taxon>
        <taxon>Fungi</taxon>
        <taxon>Dikarya</taxon>
        <taxon>Ascomycota</taxon>
        <taxon>Pezizomycotina</taxon>
        <taxon>Pezizomycetes</taxon>
        <taxon>Pezizales</taxon>
        <taxon>Tuberaceae</taxon>
        <taxon>Tuber</taxon>
    </lineage>
</organism>
<evidence type="ECO:0000313" key="3">
    <source>
        <dbReference type="Proteomes" id="UP001412239"/>
    </source>
</evidence>
<feature type="region of interest" description="Disordered" evidence="1">
    <location>
        <begin position="102"/>
        <end position="141"/>
    </location>
</feature>
<dbReference type="GO" id="GO:0042594">
    <property type="term" value="P:response to starvation"/>
    <property type="evidence" value="ECO:0007669"/>
    <property type="project" value="TreeGrafter"/>
</dbReference>
<keyword evidence="3" id="KW-1185">Reference proteome</keyword>
<feature type="compositionally biased region" description="Low complexity" evidence="1">
    <location>
        <begin position="848"/>
        <end position="870"/>
    </location>
</feature>
<dbReference type="PANTHER" id="PTHR13268">
    <property type="entry name" value="BREAST CARCINOMA AMPLIFIED SEQUENCE 3"/>
    <property type="match status" value="1"/>
</dbReference>
<dbReference type="PANTHER" id="PTHR13268:SF0">
    <property type="entry name" value="BCAS3 MICROTUBULE ASSOCIATED CELL MIGRATION FACTOR"/>
    <property type="match status" value="1"/>
</dbReference>
<feature type="compositionally biased region" description="Gly residues" evidence="1">
    <location>
        <begin position="118"/>
        <end position="128"/>
    </location>
</feature>
<feature type="region of interest" description="Disordered" evidence="1">
    <location>
        <begin position="713"/>
        <end position="746"/>
    </location>
</feature>
<dbReference type="InterPro" id="IPR036322">
    <property type="entry name" value="WD40_repeat_dom_sf"/>
</dbReference>
<dbReference type="EMBL" id="LN891075">
    <property type="protein sequence ID" value="CUS09633.1"/>
    <property type="molecule type" value="Genomic_DNA"/>
</dbReference>
<dbReference type="Proteomes" id="UP001412239">
    <property type="component" value="Unassembled WGS sequence"/>
</dbReference>
<gene>
    <name evidence="2" type="ORF">GSTUAT00006289001</name>
</gene>
<dbReference type="GO" id="GO:0006914">
    <property type="term" value="P:autophagy"/>
    <property type="evidence" value="ECO:0007669"/>
    <property type="project" value="InterPro"/>
</dbReference>